<protein>
    <submittedName>
        <fullName evidence="2">Uncharacterized protein</fullName>
    </submittedName>
</protein>
<dbReference type="OrthoDB" id="549599at2759"/>
<evidence type="ECO:0000313" key="3">
    <source>
        <dbReference type="Proteomes" id="UP000236333"/>
    </source>
</evidence>
<feature type="non-terminal residue" evidence="2">
    <location>
        <position position="1"/>
    </location>
</feature>
<feature type="non-terminal residue" evidence="2">
    <location>
        <position position="379"/>
    </location>
</feature>
<feature type="compositionally biased region" description="Low complexity" evidence="1">
    <location>
        <begin position="366"/>
        <end position="379"/>
    </location>
</feature>
<gene>
    <name evidence="2" type="ORF">TSOC_011342</name>
</gene>
<organism evidence="2 3">
    <name type="scientific">Tetrabaena socialis</name>
    <dbReference type="NCBI Taxonomy" id="47790"/>
    <lineage>
        <taxon>Eukaryota</taxon>
        <taxon>Viridiplantae</taxon>
        <taxon>Chlorophyta</taxon>
        <taxon>core chlorophytes</taxon>
        <taxon>Chlorophyceae</taxon>
        <taxon>CS clade</taxon>
        <taxon>Chlamydomonadales</taxon>
        <taxon>Tetrabaenaceae</taxon>
        <taxon>Tetrabaena</taxon>
    </lineage>
</organism>
<feature type="region of interest" description="Disordered" evidence="1">
    <location>
        <begin position="356"/>
        <end position="379"/>
    </location>
</feature>
<evidence type="ECO:0000256" key="1">
    <source>
        <dbReference type="SAM" id="MobiDB-lite"/>
    </source>
</evidence>
<keyword evidence="3" id="KW-1185">Reference proteome</keyword>
<proteinExistence type="predicted"/>
<sequence length="379" mass="41304">YRDKLAEGFEARGSGGSILSRAINKELLHQCDALDELSATLSSNSSHLDTINISTAWVKLAKLQPPIASVPLGTRTPMPPEVAPLVRLLMGKTLATIHDMTLRQLANCLYGMGRASVKLEAEPNGQHLAAQVEQRLLELAEKEKGLADGRDAAQLWYSLRIRDLPVLKLSLQDIDDWDASAVGQVCLYWGNIGIQLAAAEKELFTQRVVDSLTGLAETTIEGRSDDEACLHALTVWVPGAYRLRLQLPAESLKFLHELLLAMPPSILSSQHQSFAEYGARRRLSVVELTNSLVALSHMSAYVPTSDAIALTAVCLRDLRGCTQANAAGLLRLMWQWRVPCTEAQLATLKRVAEPNGGVLAPGGGSTRQQQQGQLGTHRR</sequence>
<name>A0A2J7ZQX3_9CHLO</name>
<evidence type="ECO:0000313" key="2">
    <source>
        <dbReference type="EMBL" id="PNH02669.1"/>
    </source>
</evidence>
<accession>A0A2J7ZQX3</accession>
<dbReference type="EMBL" id="PGGS01000612">
    <property type="protein sequence ID" value="PNH02669.1"/>
    <property type="molecule type" value="Genomic_DNA"/>
</dbReference>
<dbReference type="AlphaFoldDB" id="A0A2J7ZQX3"/>
<dbReference type="Proteomes" id="UP000236333">
    <property type="component" value="Unassembled WGS sequence"/>
</dbReference>
<reference evidence="2 3" key="1">
    <citation type="journal article" date="2017" name="Mol. Biol. Evol.">
        <title>The 4-celled Tetrabaena socialis nuclear genome reveals the essential components for genetic control of cell number at the origin of multicellularity in the volvocine lineage.</title>
        <authorList>
            <person name="Featherston J."/>
            <person name="Arakaki Y."/>
            <person name="Hanschen E.R."/>
            <person name="Ferris P.J."/>
            <person name="Michod R.E."/>
            <person name="Olson B.J.S.C."/>
            <person name="Nozaki H."/>
            <person name="Durand P.M."/>
        </authorList>
    </citation>
    <scope>NUCLEOTIDE SEQUENCE [LARGE SCALE GENOMIC DNA]</scope>
    <source>
        <strain evidence="2 3">NIES-571</strain>
    </source>
</reference>
<comment type="caution">
    <text evidence="2">The sequence shown here is derived from an EMBL/GenBank/DDBJ whole genome shotgun (WGS) entry which is preliminary data.</text>
</comment>